<evidence type="ECO:0000313" key="2">
    <source>
        <dbReference type="EMBL" id="SAL35921.1"/>
    </source>
</evidence>
<name>A0A658QZV3_9BURK</name>
<keyword evidence="3" id="KW-1185">Reference proteome</keyword>
<dbReference type="SUPFAM" id="SSF46785">
    <property type="entry name" value="Winged helix' DNA-binding domain"/>
    <property type="match status" value="2"/>
</dbReference>
<proteinExistence type="inferred from homology"/>
<dbReference type="PANTHER" id="PTHR38768">
    <property type="entry name" value="UPF0502 PROTEIN YCEH"/>
    <property type="match status" value="1"/>
</dbReference>
<dbReference type="InterPro" id="IPR036388">
    <property type="entry name" value="WH-like_DNA-bd_sf"/>
</dbReference>
<comment type="caution">
    <text evidence="2">The sequence shown here is derived from an EMBL/GenBank/DDBJ whole genome shotgun (WGS) entry which is preliminary data.</text>
</comment>
<organism evidence="2 3">
    <name type="scientific">Caballeronia concitans</name>
    <dbReference type="NCBI Taxonomy" id="1777133"/>
    <lineage>
        <taxon>Bacteria</taxon>
        <taxon>Pseudomonadati</taxon>
        <taxon>Pseudomonadota</taxon>
        <taxon>Betaproteobacteria</taxon>
        <taxon>Burkholderiales</taxon>
        <taxon>Burkholderiaceae</taxon>
        <taxon>Caballeronia</taxon>
    </lineage>
</organism>
<protein>
    <submittedName>
        <fullName evidence="2">Uncharacterized protein</fullName>
    </submittedName>
</protein>
<comment type="similarity">
    <text evidence="1">Belongs to the UPF0502 family.</text>
</comment>
<evidence type="ECO:0000256" key="1">
    <source>
        <dbReference type="HAMAP-Rule" id="MF_01584"/>
    </source>
</evidence>
<dbReference type="PANTHER" id="PTHR38768:SF1">
    <property type="entry name" value="UPF0502 PROTEIN YCEH"/>
    <property type="match status" value="1"/>
</dbReference>
<sequence>MNTPTEAAPRPALRELNALEARVLGVLVEKQQTVPDTYPLSLNSLIAGCNQKTARSPVMNVSEDEVLTTIDSLKRLSLVLEGSSSRVPRFEHNINRVLGVPSQSVALLATLFLRGPQTAAELRANSARLHGFADISSVESFLDELAANDPPRVVKLPRTPGERESRWMHLLCGAVSLTDAPVREAAPSETFAPSEFEALKAEQKRLVHEVAQLRVMVERMASELGITLDQPLSQSSEM</sequence>
<gene>
    <name evidence="2" type="ORF">AWB72_03531</name>
</gene>
<evidence type="ECO:0000313" key="3">
    <source>
        <dbReference type="Proteomes" id="UP000198263"/>
    </source>
</evidence>
<dbReference type="RefSeq" id="WP_040049143.1">
    <property type="nucleotide sequence ID" value="NZ_FCNV02000007.1"/>
</dbReference>
<accession>A0A658QZV3</accession>
<dbReference type="HAMAP" id="MF_01584">
    <property type="entry name" value="UPF0502"/>
    <property type="match status" value="1"/>
</dbReference>
<dbReference type="InterPro" id="IPR036390">
    <property type="entry name" value="WH_DNA-bd_sf"/>
</dbReference>
<dbReference type="InterPro" id="IPR007432">
    <property type="entry name" value="DUF480"/>
</dbReference>
<dbReference type="Pfam" id="PF04337">
    <property type="entry name" value="DUF480"/>
    <property type="match status" value="1"/>
</dbReference>
<dbReference type="OrthoDB" id="9784785at2"/>
<reference evidence="2 3" key="1">
    <citation type="submission" date="2016-01" db="EMBL/GenBank/DDBJ databases">
        <authorList>
            <person name="Peeters C."/>
        </authorList>
    </citation>
    <scope>NUCLEOTIDE SEQUENCE [LARGE SCALE GENOMIC DNA]</scope>
    <source>
        <strain evidence="2">LMG 29315</strain>
    </source>
</reference>
<dbReference type="Gene3D" id="1.10.10.10">
    <property type="entry name" value="Winged helix-like DNA-binding domain superfamily/Winged helix DNA-binding domain"/>
    <property type="match status" value="2"/>
</dbReference>
<dbReference type="AlphaFoldDB" id="A0A658QZV3"/>
<dbReference type="Proteomes" id="UP000198263">
    <property type="component" value="Unassembled WGS sequence"/>
</dbReference>
<dbReference type="EMBL" id="FCNV02000007">
    <property type="protein sequence ID" value="SAL35921.1"/>
    <property type="molecule type" value="Genomic_DNA"/>
</dbReference>